<comment type="similarity">
    <text evidence="3 9">Belongs to the cytochrome P450 family.</text>
</comment>
<keyword evidence="7 8" id="KW-0408">Iron</keyword>
<dbReference type="GO" id="GO:0016705">
    <property type="term" value="F:oxidoreductase activity, acting on paired donors, with incorporation or reduction of molecular oxygen"/>
    <property type="evidence" value="ECO:0007669"/>
    <property type="project" value="InterPro"/>
</dbReference>
<evidence type="ECO:0000256" key="7">
    <source>
        <dbReference type="ARBA" id="ARBA00023004"/>
    </source>
</evidence>
<evidence type="ECO:0000256" key="9">
    <source>
        <dbReference type="RuleBase" id="RU000461"/>
    </source>
</evidence>
<accession>A0A8K0SR91</accession>
<dbReference type="Proteomes" id="UP000813444">
    <property type="component" value="Unassembled WGS sequence"/>
</dbReference>
<dbReference type="PRINTS" id="PR00463">
    <property type="entry name" value="EP450I"/>
</dbReference>
<dbReference type="GO" id="GO:0005506">
    <property type="term" value="F:iron ion binding"/>
    <property type="evidence" value="ECO:0007669"/>
    <property type="project" value="InterPro"/>
</dbReference>
<dbReference type="InterPro" id="IPR002401">
    <property type="entry name" value="Cyt_P450_E_grp-I"/>
</dbReference>
<dbReference type="InterPro" id="IPR001128">
    <property type="entry name" value="Cyt_P450"/>
</dbReference>
<comment type="caution">
    <text evidence="10">The sequence shown here is derived from an EMBL/GenBank/DDBJ whole genome shotgun (WGS) entry which is preliminary data.</text>
</comment>
<name>A0A8K0SR91_9HYPO</name>
<evidence type="ECO:0000313" key="11">
    <source>
        <dbReference type="Proteomes" id="UP000813444"/>
    </source>
</evidence>
<dbReference type="EMBL" id="JAGPNK010000007">
    <property type="protein sequence ID" value="KAH7318302.1"/>
    <property type="molecule type" value="Genomic_DNA"/>
</dbReference>
<dbReference type="Pfam" id="PF00067">
    <property type="entry name" value="p450"/>
    <property type="match status" value="1"/>
</dbReference>
<dbReference type="CDD" id="cd11059">
    <property type="entry name" value="CYP_fungal"/>
    <property type="match status" value="1"/>
</dbReference>
<reference evidence="10" key="1">
    <citation type="journal article" date="2021" name="Nat. Commun.">
        <title>Genetic determinants of endophytism in the Arabidopsis root mycobiome.</title>
        <authorList>
            <person name="Mesny F."/>
            <person name="Miyauchi S."/>
            <person name="Thiergart T."/>
            <person name="Pickel B."/>
            <person name="Atanasova L."/>
            <person name="Karlsson M."/>
            <person name="Huettel B."/>
            <person name="Barry K.W."/>
            <person name="Haridas S."/>
            <person name="Chen C."/>
            <person name="Bauer D."/>
            <person name="Andreopoulos W."/>
            <person name="Pangilinan J."/>
            <person name="LaButti K."/>
            <person name="Riley R."/>
            <person name="Lipzen A."/>
            <person name="Clum A."/>
            <person name="Drula E."/>
            <person name="Henrissat B."/>
            <person name="Kohler A."/>
            <person name="Grigoriev I.V."/>
            <person name="Martin F.M."/>
            <person name="Hacquard S."/>
        </authorList>
    </citation>
    <scope>NUCLEOTIDE SEQUENCE</scope>
    <source>
        <strain evidence="10">MPI-CAGE-CH-0235</strain>
    </source>
</reference>
<evidence type="ECO:0000256" key="5">
    <source>
        <dbReference type="ARBA" id="ARBA00022723"/>
    </source>
</evidence>
<keyword evidence="4 8" id="KW-0349">Heme</keyword>
<keyword evidence="9" id="KW-0503">Monooxygenase</keyword>
<dbReference type="PROSITE" id="PS00086">
    <property type="entry name" value="CYTOCHROME_P450"/>
    <property type="match status" value="1"/>
</dbReference>
<evidence type="ECO:0000256" key="6">
    <source>
        <dbReference type="ARBA" id="ARBA00023002"/>
    </source>
</evidence>
<dbReference type="InterPro" id="IPR036396">
    <property type="entry name" value="Cyt_P450_sf"/>
</dbReference>
<keyword evidence="11" id="KW-1185">Reference proteome</keyword>
<dbReference type="GO" id="GO:0020037">
    <property type="term" value="F:heme binding"/>
    <property type="evidence" value="ECO:0007669"/>
    <property type="project" value="InterPro"/>
</dbReference>
<dbReference type="PRINTS" id="PR00385">
    <property type="entry name" value="P450"/>
</dbReference>
<gene>
    <name evidence="10" type="ORF">B0I35DRAFT_431758</name>
</gene>
<evidence type="ECO:0000313" key="10">
    <source>
        <dbReference type="EMBL" id="KAH7318302.1"/>
    </source>
</evidence>
<sequence length="415" mass="46751">MSPTEVDISDLAAFKEIYTVKETFRKSSWYDLIGIPGDQNVFITRNSDIHRRHRKLLSGPMAESSLKHLTPLVDDKVTTAIQRMREEADARGTADVFKWFIFMATDVIAQLTFGDSFHMLEKGKKNDYSELLESLAGYGALRVTFPTITAWASVLPIPLFTKAVALRNELKQYAIDALKMHKRFALTDPTSVERSLLAAVIRAKDEADISFDELRSNAQIYIVAGSDTTATTLTFLVWAVCKNPQIRDELVKELRGLPPDFEEADLRGLSVLDNVIHEALRLFPAVPTIMRREVPAGGATLAGYFFEAGTIVGAQPYTMHRDPYIFPDPEEFKPSRWNEPTKAMNDALFTFGRGSRVCLGKNLAWIELRLATSRFFLEFPDARVSPKEDMSDADMAMKTFFLLQPEGHRCLIEAP</sequence>
<organism evidence="10 11">
    <name type="scientific">Stachybotrys elegans</name>
    <dbReference type="NCBI Taxonomy" id="80388"/>
    <lineage>
        <taxon>Eukaryota</taxon>
        <taxon>Fungi</taxon>
        <taxon>Dikarya</taxon>
        <taxon>Ascomycota</taxon>
        <taxon>Pezizomycotina</taxon>
        <taxon>Sordariomycetes</taxon>
        <taxon>Hypocreomycetidae</taxon>
        <taxon>Hypocreales</taxon>
        <taxon>Stachybotryaceae</taxon>
        <taxon>Stachybotrys</taxon>
    </lineage>
</organism>
<dbReference type="AlphaFoldDB" id="A0A8K0SR91"/>
<keyword evidence="5 8" id="KW-0479">Metal-binding</keyword>
<dbReference type="GO" id="GO:0004497">
    <property type="term" value="F:monooxygenase activity"/>
    <property type="evidence" value="ECO:0007669"/>
    <property type="project" value="UniProtKB-KW"/>
</dbReference>
<proteinExistence type="inferred from homology"/>
<evidence type="ECO:0000256" key="8">
    <source>
        <dbReference type="PIRSR" id="PIRSR602401-1"/>
    </source>
</evidence>
<evidence type="ECO:0000256" key="1">
    <source>
        <dbReference type="ARBA" id="ARBA00001971"/>
    </source>
</evidence>
<dbReference type="InterPro" id="IPR050121">
    <property type="entry name" value="Cytochrome_P450_monoxygenase"/>
</dbReference>
<dbReference type="OrthoDB" id="1470350at2759"/>
<evidence type="ECO:0000256" key="2">
    <source>
        <dbReference type="ARBA" id="ARBA00004685"/>
    </source>
</evidence>
<dbReference type="PANTHER" id="PTHR24305">
    <property type="entry name" value="CYTOCHROME P450"/>
    <property type="match status" value="1"/>
</dbReference>
<dbReference type="SUPFAM" id="SSF48264">
    <property type="entry name" value="Cytochrome P450"/>
    <property type="match status" value="1"/>
</dbReference>
<comment type="pathway">
    <text evidence="2">Mycotoxin biosynthesis.</text>
</comment>
<evidence type="ECO:0000256" key="3">
    <source>
        <dbReference type="ARBA" id="ARBA00010617"/>
    </source>
</evidence>
<protein>
    <submittedName>
        <fullName evidence="10">Cytochrome P450 CYP684A2</fullName>
    </submittedName>
</protein>
<feature type="binding site" description="axial binding residue" evidence="8">
    <location>
        <position position="358"/>
    </location>
    <ligand>
        <name>heme</name>
        <dbReference type="ChEBI" id="CHEBI:30413"/>
    </ligand>
    <ligandPart>
        <name>Fe</name>
        <dbReference type="ChEBI" id="CHEBI:18248"/>
    </ligandPart>
</feature>
<comment type="cofactor">
    <cofactor evidence="1 8">
        <name>heme</name>
        <dbReference type="ChEBI" id="CHEBI:30413"/>
    </cofactor>
</comment>
<evidence type="ECO:0000256" key="4">
    <source>
        <dbReference type="ARBA" id="ARBA00022617"/>
    </source>
</evidence>
<dbReference type="PANTHER" id="PTHR24305:SF96">
    <property type="entry name" value="CYTOCHROME P450 MONOOXYGENASE STCB-RELATED"/>
    <property type="match status" value="1"/>
</dbReference>
<dbReference type="Gene3D" id="1.10.630.10">
    <property type="entry name" value="Cytochrome P450"/>
    <property type="match status" value="1"/>
</dbReference>
<keyword evidence="6 9" id="KW-0560">Oxidoreductase</keyword>
<dbReference type="InterPro" id="IPR017972">
    <property type="entry name" value="Cyt_P450_CS"/>
</dbReference>